<dbReference type="InterPro" id="IPR001967">
    <property type="entry name" value="Peptidase_S11_N"/>
</dbReference>
<dbReference type="GO" id="GO:0071555">
    <property type="term" value="P:cell wall organization"/>
    <property type="evidence" value="ECO:0007669"/>
    <property type="project" value="UniProtKB-KW"/>
</dbReference>
<evidence type="ECO:0000256" key="4">
    <source>
        <dbReference type="ARBA" id="ARBA00022960"/>
    </source>
</evidence>
<comment type="similarity">
    <text evidence="1 9">Belongs to the peptidase S11 family.</text>
</comment>
<evidence type="ECO:0000313" key="11">
    <source>
        <dbReference type="EMBL" id="QCL10043.1"/>
    </source>
</evidence>
<feature type="active site" description="Acyl-ester intermediate" evidence="7">
    <location>
        <position position="93"/>
    </location>
</feature>
<gene>
    <name evidence="11" type="ORF">pC5.8d_740</name>
</gene>
<dbReference type="GO" id="GO:0008360">
    <property type="term" value="P:regulation of cell shape"/>
    <property type="evidence" value="ECO:0007669"/>
    <property type="project" value="UniProtKB-KW"/>
</dbReference>
<dbReference type="Pfam" id="PF00768">
    <property type="entry name" value="Peptidase_S11"/>
    <property type="match status" value="1"/>
</dbReference>
<name>A0A7S5DQZ4_RHIRH</name>
<dbReference type="SUPFAM" id="SSF56601">
    <property type="entry name" value="beta-lactamase/transpeptidase-like"/>
    <property type="match status" value="1"/>
</dbReference>
<dbReference type="GO" id="GO:0006508">
    <property type="term" value="P:proteolysis"/>
    <property type="evidence" value="ECO:0007669"/>
    <property type="project" value="InterPro"/>
</dbReference>
<keyword evidence="5" id="KW-0573">Peptidoglycan synthesis</keyword>
<dbReference type="InterPro" id="IPR012338">
    <property type="entry name" value="Beta-lactam/transpept-like"/>
</dbReference>
<reference evidence="11" key="1">
    <citation type="submission" date="2018-12" db="EMBL/GenBank/DDBJ databases">
        <title>Three Rhizobium rhizogenes strains isolated from the same crown gall tumor carry diverse plasmids.</title>
        <authorList>
            <person name="Pulawska J."/>
            <person name="Kuzmanovic N."/>
        </authorList>
    </citation>
    <scope>NUCLEOTIDE SEQUENCE</scope>
    <source>
        <strain evidence="11">Colt5.8</strain>
        <plasmid evidence="11">pColt5.8d</plasmid>
    </source>
</reference>
<dbReference type="InterPro" id="IPR007730">
    <property type="entry name" value="SPOR-like_dom"/>
</dbReference>
<keyword evidence="3" id="KW-0378">Hydrolase</keyword>
<dbReference type="PRINTS" id="PR00725">
    <property type="entry name" value="DADACBPTASE1"/>
</dbReference>
<dbReference type="GO" id="GO:0042834">
    <property type="term" value="F:peptidoglycan binding"/>
    <property type="evidence" value="ECO:0007669"/>
    <property type="project" value="InterPro"/>
</dbReference>
<dbReference type="PANTHER" id="PTHR21581:SF6">
    <property type="entry name" value="TRAFFICKING PROTEIN PARTICLE COMPLEX SUBUNIT 12"/>
    <property type="match status" value="1"/>
</dbReference>
<keyword evidence="4" id="KW-0133">Cell shape</keyword>
<dbReference type="Gene3D" id="3.40.710.10">
    <property type="entry name" value="DD-peptidase/beta-lactamase superfamily"/>
    <property type="match status" value="1"/>
</dbReference>
<dbReference type="GO" id="GO:0009252">
    <property type="term" value="P:peptidoglycan biosynthetic process"/>
    <property type="evidence" value="ECO:0007669"/>
    <property type="project" value="UniProtKB-KW"/>
</dbReference>
<geneLocation type="plasmid" evidence="11">
    <name>pColt5.8d</name>
</geneLocation>
<dbReference type="Pfam" id="PF05036">
    <property type="entry name" value="SPOR"/>
    <property type="match status" value="1"/>
</dbReference>
<keyword evidence="11" id="KW-0614">Plasmid</keyword>
<keyword evidence="6" id="KW-0961">Cell wall biogenesis/degradation</keyword>
<dbReference type="PANTHER" id="PTHR21581">
    <property type="entry name" value="D-ALANYL-D-ALANINE CARBOXYPEPTIDASE"/>
    <property type="match status" value="1"/>
</dbReference>
<dbReference type="AlphaFoldDB" id="A0A7S5DQZ4"/>
<feature type="binding site" evidence="8">
    <location>
        <position position="255"/>
    </location>
    <ligand>
        <name>substrate</name>
    </ligand>
</feature>
<dbReference type="EMBL" id="MK318974">
    <property type="protein sequence ID" value="QCL10043.1"/>
    <property type="molecule type" value="Genomic_DNA"/>
</dbReference>
<evidence type="ECO:0000256" key="7">
    <source>
        <dbReference type="PIRSR" id="PIRSR618044-1"/>
    </source>
</evidence>
<evidence type="ECO:0000256" key="1">
    <source>
        <dbReference type="ARBA" id="ARBA00007164"/>
    </source>
</evidence>
<evidence type="ECO:0000256" key="3">
    <source>
        <dbReference type="ARBA" id="ARBA00022801"/>
    </source>
</evidence>
<evidence type="ECO:0000256" key="9">
    <source>
        <dbReference type="RuleBase" id="RU004016"/>
    </source>
</evidence>
<keyword evidence="2" id="KW-0732">Signal</keyword>
<dbReference type="GO" id="GO:0009002">
    <property type="term" value="F:serine-type D-Ala-D-Ala carboxypeptidase activity"/>
    <property type="evidence" value="ECO:0007669"/>
    <property type="project" value="InterPro"/>
</dbReference>
<evidence type="ECO:0000256" key="6">
    <source>
        <dbReference type="ARBA" id="ARBA00023316"/>
    </source>
</evidence>
<dbReference type="PROSITE" id="PS51724">
    <property type="entry name" value="SPOR"/>
    <property type="match status" value="1"/>
</dbReference>
<dbReference type="InterPro" id="IPR036680">
    <property type="entry name" value="SPOR-like_sf"/>
</dbReference>
<feature type="active site" description="Proton acceptor" evidence="7">
    <location>
        <position position="96"/>
    </location>
</feature>
<feature type="domain" description="SPOR" evidence="10">
    <location>
        <begin position="367"/>
        <end position="452"/>
    </location>
</feature>
<proteinExistence type="inferred from homology"/>
<evidence type="ECO:0000256" key="5">
    <source>
        <dbReference type="ARBA" id="ARBA00022984"/>
    </source>
</evidence>
<evidence type="ECO:0000256" key="8">
    <source>
        <dbReference type="PIRSR" id="PIRSR618044-2"/>
    </source>
</evidence>
<accession>A0A7S5DQZ4</accession>
<feature type="active site" evidence="7">
    <location>
        <position position="153"/>
    </location>
</feature>
<evidence type="ECO:0000256" key="2">
    <source>
        <dbReference type="ARBA" id="ARBA00022729"/>
    </source>
</evidence>
<dbReference type="Gene3D" id="3.30.70.1070">
    <property type="entry name" value="Sporulation related repeat"/>
    <property type="match status" value="1"/>
</dbReference>
<dbReference type="InterPro" id="IPR018044">
    <property type="entry name" value="Peptidase_S11"/>
</dbReference>
<organism evidence="11">
    <name type="scientific">Rhizobium rhizogenes</name>
    <name type="common">Agrobacterium rhizogenes</name>
    <dbReference type="NCBI Taxonomy" id="359"/>
    <lineage>
        <taxon>Bacteria</taxon>
        <taxon>Pseudomonadati</taxon>
        <taxon>Pseudomonadota</taxon>
        <taxon>Alphaproteobacteria</taxon>
        <taxon>Hyphomicrobiales</taxon>
        <taxon>Rhizobiaceae</taxon>
        <taxon>Rhizobium/Agrobacterium group</taxon>
        <taxon>Rhizobium</taxon>
    </lineage>
</organism>
<sequence>MDFASSIVLSVFGWQRRSSQPKQSPPHGSFEVVKKPNSTLTRLRTFFAFAGTICMLALAPSLATAGKAHLILDANSGRVLASQNADVPNHPASLTKMMTLYLTFEALHQGKLNWNTKVRFSRNASSKPPTKLWVPAGSSVTVREAVLGMIVPSANDAAAAMAEKLAGSEAAFARLMTTKARQLGMNHTIFANSSGLPNPRQVTTVRDMSTLAVALMNDFPKEYELFSTRSFKFRGHIVYGHNKLMYRYKGMDGFKTGFTNASGFNLVSAVKRGGRRVIGVVMGGKTARSRDAKMAMLLDTYIPRASNEKTAILFASISPRRTVAVTIKDPPSPTPASRRPLEGRQVASASYEIANILTATSLSTGRDPASSGWQIQIAAADTQQTAIAALDRTKSRFGRILAGAVPHTEAIKVGGKTLYRARFAGFESHESANAACETLSNRHIACFAVRSHAQ</sequence>
<protein>
    <submittedName>
        <fullName evidence="11">Beta-lactamase enzyme family protein</fullName>
    </submittedName>
</protein>
<evidence type="ECO:0000259" key="10">
    <source>
        <dbReference type="PROSITE" id="PS51724"/>
    </source>
</evidence>